<dbReference type="OrthoDB" id="5619798at2"/>
<protein>
    <recommendedName>
        <fullName evidence="1">LepB N-terminal domain-containing protein</fullName>
    </recommendedName>
</protein>
<dbReference type="AlphaFoldDB" id="A0A0A2SRV0"/>
<keyword evidence="3" id="KW-1185">Reference proteome</keyword>
<reference evidence="2 3" key="1">
    <citation type="submission" date="2014-05" db="EMBL/GenBank/DDBJ databases">
        <authorList>
            <person name="Rizzardi K."/>
            <person name="Winiecka-Krusnell J."/>
            <person name="Ramliden M."/>
            <person name="Alm E."/>
            <person name="Andersson S."/>
            <person name="Byfors S."/>
        </authorList>
    </citation>
    <scope>NUCLEOTIDE SEQUENCE [LARGE SCALE GENOMIC DNA]</scope>
    <source>
        <strain evidence="2 3">LEGN</strain>
    </source>
</reference>
<evidence type="ECO:0000259" key="1">
    <source>
        <dbReference type="Pfam" id="PF18640"/>
    </source>
</evidence>
<dbReference type="InterPro" id="IPR040519">
    <property type="entry name" value="LepB_N"/>
</dbReference>
<evidence type="ECO:0000313" key="3">
    <source>
        <dbReference type="Proteomes" id="UP000054422"/>
    </source>
</evidence>
<dbReference type="Pfam" id="PF18640">
    <property type="entry name" value="LepB_N"/>
    <property type="match status" value="1"/>
</dbReference>
<feature type="domain" description="LepB N-terminal" evidence="1">
    <location>
        <begin position="139"/>
        <end position="264"/>
    </location>
</feature>
<dbReference type="EMBL" id="JNCF01000067">
    <property type="protein sequence ID" value="KGP62436.1"/>
    <property type="molecule type" value="Genomic_DNA"/>
</dbReference>
<proteinExistence type="predicted"/>
<name>A0A0A2SRV0_9GAMM</name>
<dbReference type="RefSeq" id="WP_035891013.1">
    <property type="nucleotide sequence ID" value="NZ_JNCF01000067.1"/>
</dbReference>
<dbReference type="Proteomes" id="UP000054422">
    <property type="component" value="Unassembled WGS sequence"/>
</dbReference>
<sequence>MAGEFPGFGQYFGPKVGGIHSPDPAGGIFKTSCNTFLIKRDNIKPANDIAEFIASRLFEVTAPEFGAEVFLTNNVMAAISKNNNPFIGSKFFKNYEDLYKSWGNKRRSSIRENLQTLSRKESFTASELAKKNDEGQYIYSGYEQIIVSSLLIGDFSLHSGNIGVATEKGKKRLVRIDFGASFKYFTPEVSAFQSISNRFGFEKNYLKHEHPKERIFCHSFSQELRRVATIDLTKVVFSAWNDVSICFNKTAIESFGKRINFSQEQTDIGGYILKILKERQASLIKLADIIDNYLVSDPVNQKKIMATLLNESQRLSRSNSEPPKPIPVSPRISLFKSHSLMQSNNNNSYLSDDGLCDEDSHNATSNQIK</sequence>
<accession>A0A0A2SRV0</accession>
<organism evidence="2 3">
    <name type="scientific">Legionella norrlandica</name>
    <dbReference type="NCBI Taxonomy" id="1498499"/>
    <lineage>
        <taxon>Bacteria</taxon>
        <taxon>Pseudomonadati</taxon>
        <taxon>Pseudomonadota</taxon>
        <taxon>Gammaproteobacteria</taxon>
        <taxon>Legionellales</taxon>
        <taxon>Legionellaceae</taxon>
        <taxon>Legionella</taxon>
    </lineage>
</organism>
<evidence type="ECO:0000313" key="2">
    <source>
        <dbReference type="EMBL" id="KGP62436.1"/>
    </source>
</evidence>
<comment type="caution">
    <text evidence="2">The sequence shown here is derived from an EMBL/GenBank/DDBJ whole genome shotgun (WGS) entry which is preliminary data.</text>
</comment>
<gene>
    <name evidence="2" type="ORF">EP47_01560</name>
</gene>